<dbReference type="GO" id="GO:0034702">
    <property type="term" value="C:monoatomic ion channel complex"/>
    <property type="evidence" value="ECO:0007669"/>
    <property type="project" value="UniProtKB-KW"/>
</dbReference>
<feature type="compositionally biased region" description="Basic and acidic residues" evidence="11">
    <location>
        <begin position="452"/>
        <end position="463"/>
    </location>
</feature>
<evidence type="ECO:0000313" key="13">
    <source>
        <dbReference type="EMBL" id="CAH1785627.1"/>
    </source>
</evidence>
<comment type="caution">
    <text evidence="13">The sequence shown here is derived from an EMBL/GenBank/DDBJ whole genome shotgun (WGS) entry which is preliminary data.</text>
</comment>
<keyword evidence="6 12" id="KW-1133">Transmembrane helix</keyword>
<feature type="region of interest" description="Disordered" evidence="11">
    <location>
        <begin position="202"/>
        <end position="259"/>
    </location>
</feature>
<feature type="transmembrane region" description="Helical" evidence="12">
    <location>
        <begin position="38"/>
        <end position="63"/>
    </location>
</feature>
<dbReference type="InterPro" id="IPR031846">
    <property type="entry name" value="Hvcn1"/>
</dbReference>
<sequence length="610" mass="68048">MAGMGFFAAQMAEGMEEEEKGRFWWLKRYQKKVSHIMHAPYILIIVSCLAILDATFVVGQLILDLIIVRQLFEKNIEYTRTLSVTLNDTYYPDFACFGGDHYDTGSVEDLVSFLSHGDDHGNETDASAHRRKRGLQEAVQSNKALSKVLFTAMRNLPLTQMKDLCAQYPSSKTSNALENSQNTKSHLGRMFSVVKQRIQKRAVVNDTHISTNDKGNGTDNHHNDTSHAGDAGNHGDHGDHGEHGGHSAHDCPHVEHHGHHAHDLPHTLAHICHIGSLTVLTIMVTEKLIRLSAFGKAFFKNKLQVFDSVVVILSWIVDLYLIEGIWSQSAVEAALILIILLPWRVIRIVNCFVMTFKERYKIRIRILEEKTKAAQKKAENAVKQTETLKKEVKLLRDLAKLHGATDEDIEICKTNANDSLKRKKGMYLNSLAQITAILGSTITTSQPNGEGGEEKKDDEKDGHIGNGTTGNGVAKQPDEDADHKLEPNVKLDTGDILKEEHSISKDDAGLKQDLINKLGPQQEDATEEDPGKTDSVNDVNTQEQRPGRTRTNSESNDDKMFKITDDDAKPTAREVTLSEEEEKSDNLSTLIVFDGCKHSRYGMLICSIAY</sequence>
<dbReference type="PANTHER" id="PTHR46480:SF1">
    <property type="entry name" value="VOLTAGE-GATED HYDROGEN CHANNEL 1"/>
    <property type="match status" value="1"/>
</dbReference>
<evidence type="ECO:0000256" key="8">
    <source>
        <dbReference type="ARBA" id="ARBA00023136"/>
    </source>
</evidence>
<feature type="region of interest" description="Disordered" evidence="11">
    <location>
        <begin position="442"/>
        <end position="495"/>
    </location>
</feature>
<keyword evidence="3" id="KW-1003">Cell membrane</keyword>
<dbReference type="PANTHER" id="PTHR46480">
    <property type="entry name" value="F20B24.22"/>
    <property type="match status" value="1"/>
</dbReference>
<evidence type="ECO:0000256" key="6">
    <source>
        <dbReference type="ARBA" id="ARBA00022989"/>
    </source>
</evidence>
<keyword evidence="10" id="KW-0175">Coiled coil</keyword>
<evidence type="ECO:0000256" key="3">
    <source>
        <dbReference type="ARBA" id="ARBA00022475"/>
    </source>
</evidence>
<evidence type="ECO:0000256" key="5">
    <source>
        <dbReference type="ARBA" id="ARBA00022882"/>
    </source>
</evidence>
<dbReference type="EMBL" id="CAIIXF020000006">
    <property type="protein sequence ID" value="CAH1785627.1"/>
    <property type="molecule type" value="Genomic_DNA"/>
</dbReference>
<evidence type="ECO:0000256" key="11">
    <source>
        <dbReference type="SAM" id="MobiDB-lite"/>
    </source>
</evidence>
<evidence type="ECO:0000256" key="7">
    <source>
        <dbReference type="ARBA" id="ARBA00023065"/>
    </source>
</evidence>
<evidence type="ECO:0000256" key="9">
    <source>
        <dbReference type="ARBA" id="ARBA00023303"/>
    </source>
</evidence>
<keyword evidence="8 12" id="KW-0472">Membrane</keyword>
<evidence type="ECO:0000256" key="1">
    <source>
        <dbReference type="ARBA" id="ARBA00004651"/>
    </source>
</evidence>
<evidence type="ECO:0000313" key="14">
    <source>
        <dbReference type="Proteomes" id="UP000749559"/>
    </source>
</evidence>
<reference evidence="13" key="1">
    <citation type="submission" date="2022-03" db="EMBL/GenBank/DDBJ databases">
        <authorList>
            <person name="Martin C."/>
        </authorList>
    </citation>
    <scope>NUCLEOTIDE SEQUENCE</scope>
</reference>
<dbReference type="AlphaFoldDB" id="A0A8S4NUM4"/>
<feature type="coiled-coil region" evidence="10">
    <location>
        <begin position="357"/>
        <end position="398"/>
    </location>
</feature>
<feature type="compositionally biased region" description="Basic and acidic residues" evidence="11">
    <location>
        <begin position="476"/>
        <end position="495"/>
    </location>
</feature>
<dbReference type="OrthoDB" id="427456at2759"/>
<dbReference type="Proteomes" id="UP000749559">
    <property type="component" value="Unassembled WGS sequence"/>
</dbReference>
<feature type="region of interest" description="Disordered" evidence="11">
    <location>
        <begin position="520"/>
        <end position="584"/>
    </location>
</feature>
<evidence type="ECO:0008006" key="15">
    <source>
        <dbReference type="Google" id="ProtNLM"/>
    </source>
</evidence>
<feature type="compositionally biased region" description="Polar residues" evidence="11">
    <location>
        <begin position="534"/>
        <end position="554"/>
    </location>
</feature>
<organism evidence="13 14">
    <name type="scientific">Owenia fusiformis</name>
    <name type="common">Polychaete worm</name>
    <dbReference type="NCBI Taxonomy" id="6347"/>
    <lineage>
        <taxon>Eukaryota</taxon>
        <taxon>Metazoa</taxon>
        <taxon>Spiralia</taxon>
        <taxon>Lophotrochozoa</taxon>
        <taxon>Annelida</taxon>
        <taxon>Polychaeta</taxon>
        <taxon>Sedentaria</taxon>
        <taxon>Canalipalpata</taxon>
        <taxon>Sabellida</taxon>
        <taxon>Oweniida</taxon>
        <taxon>Oweniidae</taxon>
        <taxon>Owenia</taxon>
    </lineage>
</organism>
<name>A0A8S4NUM4_OWEFU</name>
<feature type="compositionally biased region" description="Basic and acidic residues" evidence="11">
    <location>
        <begin position="556"/>
        <end position="572"/>
    </location>
</feature>
<keyword evidence="4 12" id="KW-0812">Transmembrane</keyword>
<evidence type="ECO:0000256" key="10">
    <source>
        <dbReference type="SAM" id="Coils"/>
    </source>
</evidence>
<feature type="compositionally biased region" description="Basic and acidic residues" evidence="11">
    <location>
        <begin position="219"/>
        <end position="259"/>
    </location>
</feature>
<evidence type="ECO:0000256" key="12">
    <source>
        <dbReference type="SAM" id="Phobius"/>
    </source>
</evidence>
<protein>
    <recommendedName>
        <fullName evidence="15">Voltage-gated hydrogen channel 1</fullName>
    </recommendedName>
</protein>
<feature type="compositionally biased region" description="Polar residues" evidence="11">
    <location>
        <begin position="207"/>
        <end position="218"/>
    </location>
</feature>
<proteinExistence type="predicted"/>
<comment type="subcellular location">
    <subcellularLocation>
        <location evidence="1">Cell membrane</location>
        <topology evidence="1">Multi-pass membrane protein</topology>
    </subcellularLocation>
</comment>
<keyword evidence="5" id="KW-0851">Voltage-gated channel</keyword>
<accession>A0A8S4NUM4</accession>
<keyword evidence="2" id="KW-0813">Transport</keyword>
<dbReference type="Gene3D" id="1.20.120.350">
    <property type="entry name" value="Voltage-gated potassium channels. Chain C"/>
    <property type="match status" value="1"/>
</dbReference>
<dbReference type="GO" id="GO:0005886">
    <property type="term" value="C:plasma membrane"/>
    <property type="evidence" value="ECO:0007669"/>
    <property type="project" value="UniProtKB-SubCell"/>
</dbReference>
<dbReference type="InterPro" id="IPR027359">
    <property type="entry name" value="Volt_channel_dom_sf"/>
</dbReference>
<evidence type="ECO:0000256" key="2">
    <source>
        <dbReference type="ARBA" id="ARBA00022448"/>
    </source>
</evidence>
<keyword evidence="14" id="KW-1185">Reference proteome</keyword>
<dbReference type="GO" id="GO:0030171">
    <property type="term" value="F:voltage-gated proton channel activity"/>
    <property type="evidence" value="ECO:0007669"/>
    <property type="project" value="InterPro"/>
</dbReference>
<keyword evidence="7" id="KW-0406">Ion transport</keyword>
<keyword evidence="9" id="KW-0407">Ion channel</keyword>
<gene>
    <name evidence="13" type="ORF">OFUS_LOCUS11650</name>
</gene>
<evidence type="ECO:0000256" key="4">
    <source>
        <dbReference type="ARBA" id="ARBA00022692"/>
    </source>
</evidence>